<feature type="transmembrane region" description="Helical" evidence="6">
    <location>
        <begin position="62"/>
        <end position="79"/>
    </location>
</feature>
<gene>
    <name evidence="7" type="ORF">FB382_003377</name>
</gene>
<keyword evidence="4 6" id="KW-1133">Transmembrane helix</keyword>
<dbReference type="PANTHER" id="PTHR33931">
    <property type="entry name" value="HOLIN-LIKE PROTEIN CIDA-RELATED"/>
    <property type="match status" value="1"/>
</dbReference>
<sequence length="116" mass="12239">MINGLTWLLGCQLVGEVLVRLTDAPVPGPVVGMVVLFVLLRVRRSGDDATVVRAAAGLLRHLQLLFVPAGVGVIVYLGTIRDHALPLVAGLVVSWALGLAVVGWTTVALERVGARR</sequence>
<accession>A0A7W3J2I3</accession>
<reference evidence="7 8" key="1">
    <citation type="submission" date="2020-07" db="EMBL/GenBank/DDBJ databases">
        <title>Sequencing the genomes of 1000 actinobacteria strains.</title>
        <authorList>
            <person name="Klenk H.-P."/>
        </authorList>
    </citation>
    <scope>NUCLEOTIDE SEQUENCE [LARGE SCALE GENOMIC DNA]</scope>
    <source>
        <strain evidence="7 8">DSM 21349</strain>
    </source>
</reference>
<evidence type="ECO:0000256" key="3">
    <source>
        <dbReference type="ARBA" id="ARBA00022692"/>
    </source>
</evidence>
<dbReference type="GO" id="GO:0005886">
    <property type="term" value="C:plasma membrane"/>
    <property type="evidence" value="ECO:0007669"/>
    <property type="project" value="UniProtKB-SubCell"/>
</dbReference>
<keyword evidence="3 6" id="KW-0812">Transmembrane</keyword>
<proteinExistence type="predicted"/>
<keyword evidence="8" id="KW-1185">Reference proteome</keyword>
<dbReference type="AlphaFoldDB" id="A0A7W3J2I3"/>
<organism evidence="7 8">
    <name type="scientific">Nocardioides ginsengisegetis</name>
    <dbReference type="NCBI Taxonomy" id="661491"/>
    <lineage>
        <taxon>Bacteria</taxon>
        <taxon>Bacillati</taxon>
        <taxon>Actinomycetota</taxon>
        <taxon>Actinomycetes</taxon>
        <taxon>Propionibacteriales</taxon>
        <taxon>Nocardioidaceae</taxon>
        <taxon>Nocardioides</taxon>
    </lineage>
</organism>
<keyword evidence="5 6" id="KW-0472">Membrane</keyword>
<protein>
    <submittedName>
        <fullName evidence="7">Putative effector of murein hydrolase LrgA (UPF0299 family)</fullName>
    </submittedName>
</protein>
<evidence type="ECO:0000313" key="8">
    <source>
        <dbReference type="Proteomes" id="UP000580910"/>
    </source>
</evidence>
<keyword evidence="7" id="KW-0378">Hydrolase</keyword>
<evidence type="ECO:0000256" key="6">
    <source>
        <dbReference type="SAM" id="Phobius"/>
    </source>
</evidence>
<dbReference type="RefSeq" id="WP_182540891.1">
    <property type="nucleotide sequence ID" value="NZ_JACGXA010000001.1"/>
</dbReference>
<evidence type="ECO:0000256" key="1">
    <source>
        <dbReference type="ARBA" id="ARBA00004651"/>
    </source>
</evidence>
<comment type="subcellular location">
    <subcellularLocation>
        <location evidence="1">Cell membrane</location>
        <topology evidence="1">Multi-pass membrane protein</topology>
    </subcellularLocation>
</comment>
<dbReference type="Pfam" id="PF03788">
    <property type="entry name" value="LrgA"/>
    <property type="match status" value="1"/>
</dbReference>
<evidence type="ECO:0000256" key="2">
    <source>
        <dbReference type="ARBA" id="ARBA00022475"/>
    </source>
</evidence>
<dbReference type="GO" id="GO:0016787">
    <property type="term" value="F:hydrolase activity"/>
    <property type="evidence" value="ECO:0007669"/>
    <property type="project" value="UniProtKB-KW"/>
</dbReference>
<name>A0A7W3J2I3_9ACTN</name>
<evidence type="ECO:0000256" key="5">
    <source>
        <dbReference type="ARBA" id="ARBA00023136"/>
    </source>
</evidence>
<dbReference type="InterPro" id="IPR005538">
    <property type="entry name" value="LrgA/CidA"/>
</dbReference>
<comment type="caution">
    <text evidence="7">The sequence shown here is derived from an EMBL/GenBank/DDBJ whole genome shotgun (WGS) entry which is preliminary data.</text>
</comment>
<dbReference type="EMBL" id="JACGXA010000001">
    <property type="protein sequence ID" value="MBA8805086.1"/>
    <property type="molecule type" value="Genomic_DNA"/>
</dbReference>
<keyword evidence="2" id="KW-1003">Cell membrane</keyword>
<feature type="transmembrane region" description="Helical" evidence="6">
    <location>
        <begin position="24"/>
        <end position="42"/>
    </location>
</feature>
<feature type="transmembrane region" description="Helical" evidence="6">
    <location>
        <begin position="85"/>
        <end position="109"/>
    </location>
</feature>
<dbReference type="Proteomes" id="UP000580910">
    <property type="component" value="Unassembled WGS sequence"/>
</dbReference>
<dbReference type="PANTHER" id="PTHR33931:SF2">
    <property type="entry name" value="HOLIN-LIKE PROTEIN CIDA"/>
    <property type="match status" value="1"/>
</dbReference>
<evidence type="ECO:0000256" key="4">
    <source>
        <dbReference type="ARBA" id="ARBA00022989"/>
    </source>
</evidence>
<evidence type="ECO:0000313" key="7">
    <source>
        <dbReference type="EMBL" id="MBA8805086.1"/>
    </source>
</evidence>